<organism evidence="5 6">
    <name type="scientific">Thomasclavelia ramosa</name>
    <dbReference type="NCBI Taxonomy" id="1547"/>
    <lineage>
        <taxon>Bacteria</taxon>
        <taxon>Bacillati</taxon>
        <taxon>Bacillota</taxon>
        <taxon>Erysipelotrichia</taxon>
        <taxon>Erysipelotrichales</taxon>
        <taxon>Coprobacillaceae</taxon>
        <taxon>Thomasclavelia</taxon>
    </lineage>
</organism>
<protein>
    <submittedName>
        <fullName evidence="5">ABC transporter ATP-binding protein</fullName>
    </submittedName>
</protein>
<dbReference type="PANTHER" id="PTHR42939">
    <property type="entry name" value="ABC TRANSPORTER ATP-BINDING PROTEIN ALBC-RELATED"/>
    <property type="match status" value="1"/>
</dbReference>
<feature type="domain" description="ABC transporter" evidence="4">
    <location>
        <begin position="5"/>
        <end position="227"/>
    </location>
</feature>
<evidence type="ECO:0000313" key="6">
    <source>
        <dbReference type="Proteomes" id="UP000261032"/>
    </source>
</evidence>
<dbReference type="GO" id="GO:0016887">
    <property type="term" value="F:ATP hydrolysis activity"/>
    <property type="evidence" value="ECO:0007669"/>
    <property type="project" value="InterPro"/>
</dbReference>
<gene>
    <name evidence="5" type="ORF">DXB93_01405</name>
</gene>
<dbReference type="InterPro" id="IPR003439">
    <property type="entry name" value="ABC_transporter-like_ATP-bd"/>
</dbReference>
<evidence type="ECO:0000259" key="4">
    <source>
        <dbReference type="PROSITE" id="PS50893"/>
    </source>
</evidence>
<name>A0A3E3EI75_9FIRM</name>
<proteinExistence type="predicted"/>
<evidence type="ECO:0000313" key="5">
    <source>
        <dbReference type="EMBL" id="RGD87342.1"/>
    </source>
</evidence>
<evidence type="ECO:0000256" key="1">
    <source>
        <dbReference type="ARBA" id="ARBA00022448"/>
    </source>
</evidence>
<evidence type="ECO:0000256" key="2">
    <source>
        <dbReference type="ARBA" id="ARBA00022741"/>
    </source>
</evidence>
<sequence length="232" mass="26550">MSELLKITNVTKKYHHFKALNNVSMTLASGKIIGLLGPNGSGKTTLIKIINGLLKDYEGEVLVDGKNVGIDSRKIISYLPDENYFQDWMYIKDVLSIFSDLYEDFDKENCLTLMNRFKLDKGMKIKEMSKGMKEKFQLSLVMSRKAKLYILDEPIAGVDPAAREVILDVILNNYEEDALVLISTHLISDLETIFDDVVFLKDGEIVLHQSTEDLRLERKQSIDEAFREVFRC</sequence>
<dbReference type="SUPFAM" id="SSF52540">
    <property type="entry name" value="P-loop containing nucleoside triphosphate hydrolases"/>
    <property type="match status" value="1"/>
</dbReference>
<dbReference type="Pfam" id="PF00005">
    <property type="entry name" value="ABC_tran"/>
    <property type="match status" value="1"/>
</dbReference>
<comment type="caution">
    <text evidence="5">The sequence shown here is derived from an EMBL/GenBank/DDBJ whole genome shotgun (WGS) entry which is preliminary data.</text>
</comment>
<dbReference type="InterPro" id="IPR027417">
    <property type="entry name" value="P-loop_NTPase"/>
</dbReference>
<dbReference type="AlphaFoldDB" id="A0A3E3EI75"/>
<keyword evidence="2" id="KW-0547">Nucleotide-binding</keyword>
<dbReference type="Gene3D" id="3.40.50.300">
    <property type="entry name" value="P-loop containing nucleotide triphosphate hydrolases"/>
    <property type="match status" value="1"/>
</dbReference>
<dbReference type="InterPro" id="IPR051782">
    <property type="entry name" value="ABC_Transporter_VariousFunc"/>
</dbReference>
<dbReference type="CDD" id="cd03230">
    <property type="entry name" value="ABC_DR_subfamily_A"/>
    <property type="match status" value="1"/>
</dbReference>
<dbReference type="GO" id="GO:0005524">
    <property type="term" value="F:ATP binding"/>
    <property type="evidence" value="ECO:0007669"/>
    <property type="project" value="UniProtKB-KW"/>
</dbReference>
<dbReference type="PROSITE" id="PS50893">
    <property type="entry name" value="ABC_TRANSPORTER_2"/>
    <property type="match status" value="1"/>
</dbReference>
<dbReference type="InterPro" id="IPR003593">
    <property type="entry name" value="AAA+_ATPase"/>
</dbReference>
<dbReference type="PANTHER" id="PTHR42939:SF1">
    <property type="entry name" value="ABC TRANSPORTER ATP-BINDING PROTEIN ALBC-RELATED"/>
    <property type="match status" value="1"/>
</dbReference>
<dbReference type="Proteomes" id="UP000261032">
    <property type="component" value="Unassembled WGS sequence"/>
</dbReference>
<keyword evidence="3 5" id="KW-0067">ATP-binding</keyword>
<dbReference type="SMART" id="SM00382">
    <property type="entry name" value="AAA"/>
    <property type="match status" value="1"/>
</dbReference>
<keyword evidence="1" id="KW-0813">Transport</keyword>
<dbReference type="RefSeq" id="WP_117580213.1">
    <property type="nucleotide sequence ID" value="NZ_QUSL01000001.1"/>
</dbReference>
<accession>A0A3E3EI75</accession>
<evidence type="ECO:0000256" key="3">
    <source>
        <dbReference type="ARBA" id="ARBA00022840"/>
    </source>
</evidence>
<dbReference type="EMBL" id="QUSL01000001">
    <property type="protein sequence ID" value="RGD87342.1"/>
    <property type="molecule type" value="Genomic_DNA"/>
</dbReference>
<reference evidence="5 6" key="1">
    <citation type="submission" date="2018-08" db="EMBL/GenBank/DDBJ databases">
        <title>A genome reference for cultivated species of the human gut microbiota.</title>
        <authorList>
            <person name="Zou Y."/>
            <person name="Xue W."/>
            <person name="Luo G."/>
        </authorList>
    </citation>
    <scope>NUCLEOTIDE SEQUENCE [LARGE SCALE GENOMIC DNA]</scope>
    <source>
        <strain evidence="5 6">OM06-4</strain>
    </source>
</reference>